<sequence>RHIVCPDYNQLVSNNNQKKWDNKKYITASQDISFPQSIEPLNAQ</sequence>
<name>A0A9N9E2D4_FUNMO</name>
<evidence type="ECO:0000313" key="1">
    <source>
        <dbReference type="EMBL" id="CAG8661426.1"/>
    </source>
</evidence>
<dbReference type="Proteomes" id="UP000789375">
    <property type="component" value="Unassembled WGS sequence"/>
</dbReference>
<dbReference type="AlphaFoldDB" id="A0A9N9E2D4"/>
<accession>A0A9N9E2D4</accession>
<proteinExistence type="predicted"/>
<gene>
    <name evidence="1" type="ORF">FMOSSE_LOCUS11961</name>
</gene>
<reference evidence="1" key="1">
    <citation type="submission" date="2021-06" db="EMBL/GenBank/DDBJ databases">
        <authorList>
            <person name="Kallberg Y."/>
            <person name="Tangrot J."/>
            <person name="Rosling A."/>
        </authorList>
    </citation>
    <scope>NUCLEOTIDE SEQUENCE</scope>
    <source>
        <strain evidence="1">87-6 pot B 2015</strain>
    </source>
</reference>
<dbReference type="EMBL" id="CAJVPP010005192">
    <property type="protein sequence ID" value="CAG8661426.1"/>
    <property type="molecule type" value="Genomic_DNA"/>
</dbReference>
<organism evidence="1 2">
    <name type="scientific">Funneliformis mosseae</name>
    <name type="common">Endomycorrhizal fungus</name>
    <name type="synonym">Glomus mosseae</name>
    <dbReference type="NCBI Taxonomy" id="27381"/>
    <lineage>
        <taxon>Eukaryota</taxon>
        <taxon>Fungi</taxon>
        <taxon>Fungi incertae sedis</taxon>
        <taxon>Mucoromycota</taxon>
        <taxon>Glomeromycotina</taxon>
        <taxon>Glomeromycetes</taxon>
        <taxon>Glomerales</taxon>
        <taxon>Glomeraceae</taxon>
        <taxon>Funneliformis</taxon>
    </lineage>
</organism>
<evidence type="ECO:0000313" key="2">
    <source>
        <dbReference type="Proteomes" id="UP000789375"/>
    </source>
</evidence>
<comment type="caution">
    <text evidence="1">The sequence shown here is derived from an EMBL/GenBank/DDBJ whole genome shotgun (WGS) entry which is preliminary data.</text>
</comment>
<feature type="non-terminal residue" evidence="1">
    <location>
        <position position="1"/>
    </location>
</feature>
<protein>
    <submittedName>
        <fullName evidence="1">395_t:CDS:1</fullName>
    </submittedName>
</protein>
<keyword evidence="2" id="KW-1185">Reference proteome</keyword>